<proteinExistence type="predicted"/>
<evidence type="ECO:0000313" key="2">
    <source>
        <dbReference type="Proteomes" id="UP000460751"/>
    </source>
</evidence>
<dbReference type="RefSeq" id="WP_160898258.1">
    <property type="nucleotide sequence ID" value="NZ_WMEX01000002.1"/>
</dbReference>
<organism evidence="1 2">
    <name type="scientific">Vreelandella halophila</name>
    <dbReference type="NCBI Taxonomy" id="86177"/>
    <lineage>
        <taxon>Bacteria</taxon>
        <taxon>Pseudomonadati</taxon>
        <taxon>Pseudomonadota</taxon>
        <taxon>Gammaproteobacteria</taxon>
        <taxon>Oceanospirillales</taxon>
        <taxon>Halomonadaceae</taxon>
        <taxon>Vreelandella</taxon>
    </lineage>
</organism>
<gene>
    <name evidence="1" type="ORF">GLW01_04445</name>
</gene>
<sequence>MEDELEHFLGVRDTLLASDSASPDQLKAYDRQLFGTLAKQAAGASALLSSETDTSEVANLFSAEPGRLLCVLEARDRLWPGELERVHSSLIHEHDHGEIAWWLAAHYRHLACPTDFPETFTAQVWAARALTRRGYIPPAPWTDWHAAIQQETCPRAVALTLWDTGDGDLWQEWLPPLLAATDDTRVAALINALAPEVTDAALIGILGATSHSRFLPWLASFRHDESLAEPALREVRWLVGDREERHRGRQLWGMPLEEVNWKRLFRVLPLGFRERLWPACSHRIEGTPVSLHGGRWCPGN</sequence>
<dbReference type="OrthoDB" id="7055524at2"/>
<evidence type="ECO:0000313" key="1">
    <source>
        <dbReference type="EMBL" id="MYL26039.1"/>
    </source>
</evidence>
<name>A0A9X5B515_9GAMM</name>
<reference evidence="1 2" key="1">
    <citation type="submission" date="2019-11" db="EMBL/GenBank/DDBJ databases">
        <title>Genome sequences of 17 halophilic strains isolated from different environments.</title>
        <authorList>
            <person name="Furrow R.E."/>
        </authorList>
    </citation>
    <scope>NUCLEOTIDE SEQUENCE [LARGE SCALE GENOMIC DNA]</scope>
    <source>
        <strain evidence="1 2">22507_15_FS</strain>
    </source>
</reference>
<comment type="caution">
    <text evidence="1">The sequence shown here is derived from an EMBL/GenBank/DDBJ whole genome shotgun (WGS) entry which is preliminary data.</text>
</comment>
<dbReference type="AlphaFoldDB" id="A0A9X5B515"/>
<dbReference type="Proteomes" id="UP000460751">
    <property type="component" value="Unassembled WGS sequence"/>
</dbReference>
<dbReference type="EMBL" id="WMEX01000002">
    <property type="protein sequence ID" value="MYL26039.1"/>
    <property type="molecule type" value="Genomic_DNA"/>
</dbReference>
<keyword evidence="2" id="KW-1185">Reference proteome</keyword>
<accession>A0A9X5B515</accession>
<protein>
    <submittedName>
        <fullName evidence="1">Uncharacterized protein</fullName>
    </submittedName>
</protein>